<feature type="domain" description="CN hydrolase" evidence="2">
    <location>
        <begin position="3"/>
        <end position="237"/>
    </location>
</feature>
<dbReference type="PANTHER" id="PTHR23088">
    <property type="entry name" value="NITRILASE-RELATED"/>
    <property type="match status" value="1"/>
</dbReference>
<organism evidence="3 4">
    <name type="scientific">Streptomyces flavofungini</name>
    <dbReference type="NCBI Taxonomy" id="68200"/>
    <lineage>
        <taxon>Bacteria</taxon>
        <taxon>Bacillati</taxon>
        <taxon>Actinomycetota</taxon>
        <taxon>Actinomycetes</taxon>
        <taxon>Kitasatosporales</taxon>
        <taxon>Streptomycetaceae</taxon>
        <taxon>Streptomyces</taxon>
    </lineage>
</organism>
<protein>
    <submittedName>
        <fullName evidence="3">Carbon-nitrogen hydrolase family protein</fullName>
    </submittedName>
</protein>
<dbReference type="PANTHER" id="PTHR23088:SF27">
    <property type="entry name" value="DEAMINATED GLUTATHIONE AMIDASE"/>
    <property type="match status" value="1"/>
</dbReference>
<sequence>MKASIAIAQIPITWDIERNLAAITSLLANVHPDEIVVLPEGALSGYGTDLSALERLQPSALEHAMDCLAELAQRRAIHLFCGTLLFEHDAWSNAALYFSPDGTRWTYRKINLAMNERGRLQAGSELSTLPIHLASGPVTLGVQICREIRFPEQWQHLADCGAQAFIYLTHAANPSEPAGVWRSHLISRAAENQRFVLAANVADPRQHCPSMVISPRGEVLAEANSDETTVIRTTIDLDESANWYLDQRRQDLLKLSYQARTYP</sequence>
<evidence type="ECO:0000256" key="1">
    <source>
        <dbReference type="ARBA" id="ARBA00010613"/>
    </source>
</evidence>
<dbReference type="Gene3D" id="3.60.110.10">
    <property type="entry name" value="Carbon-nitrogen hydrolase"/>
    <property type="match status" value="1"/>
</dbReference>
<dbReference type="InterPro" id="IPR003010">
    <property type="entry name" value="C-N_Hydrolase"/>
</dbReference>
<dbReference type="InterPro" id="IPR036526">
    <property type="entry name" value="C-N_Hydrolase_sf"/>
</dbReference>
<dbReference type="RefSeq" id="WP_190120656.1">
    <property type="nucleotide sequence ID" value="NZ_BMVR01000040.1"/>
</dbReference>
<name>A0ABS0XJ90_9ACTN</name>
<dbReference type="CDD" id="cd07197">
    <property type="entry name" value="nitrilase"/>
    <property type="match status" value="1"/>
</dbReference>
<dbReference type="Pfam" id="PF00795">
    <property type="entry name" value="CN_hydrolase"/>
    <property type="match status" value="1"/>
</dbReference>
<reference evidence="3 4" key="1">
    <citation type="submission" date="2020-12" db="EMBL/GenBank/DDBJ databases">
        <title>Streptomyces typhae sp. nov., a novel endophytic actinomycete isolated from the root of cattail pollen (Typha angustifolia L.).</title>
        <authorList>
            <person name="Peng C."/>
            <person name="Liu C."/>
        </authorList>
    </citation>
    <scope>NUCLEOTIDE SEQUENCE [LARGE SCALE GENOMIC DNA]</scope>
    <source>
        <strain evidence="3 4">JCM 4753</strain>
    </source>
</reference>
<dbReference type="Proteomes" id="UP000634780">
    <property type="component" value="Unassembled WGS sequence"/>
</dbReference>
<dbReference type="PROSITE" id="PS50263">
    <property type="entry name" value="CN_HYDROLASE"/>
    <property type="match status" value="1"/>
</dbReference>
<dbReference type="GO" id="GO:0016787">
    <property type="term" value="F:hydrolase activity"/>
    <property type="evidence" value="ECO:0007669"/>
    <property type="project" value="UniProtKB-KW"/>
</dbReference>
<accession>A0ABS0XJ90</accession>
<keyword evidence="4" id="KW-1185">Reference proteome</keyword>
<evidence type="ECO:0000313" key="4">
    <source>
        <dbReference type="Proteomes" id="UP000634780"/>
    </source>
</evidence>
<proteinExistence type="inferred from homology"/>
<keyword evidence="3" id="KW-0378">Hydrolase</keyword>
<dbReference type="SUPFAM" id="SSF56317">
    <property type="entry name" value="Carbon-nitrogen hydrolase"/>
    <property type="match status" value="1"/>
</dbReference>
<comment type="similarity">
    <text evidence="1">Belongs to the carbon-nitrogen hydrolase superfamily. NIT1/NIT2 family.</text>
</comment>
<dbReference type="EMBL" id="JAEKOZ010000062">
    <property type="protein sequence ID" value="MBJ3813272.1"/>
    <property type="molecule type" value="Genomic_DNA"/>
</dbReference>
<evidence type="ECO:0000313" key="3">
    <source>
        <dbReference type="EMBL" id="MBJ3813272.1"/>
    </source>
</evidence>
<evidence type="ECO:0000259" key="2">
    <source>
        <dbReference type="PROSITE" id="PS50263"/>
    </source>
</evidence>
<gene>
    <name evidence="3" type="ORF">JGB26_40545</name>
</gene>
<comment type="caution">
    <text evidence="3">The sequence shown here is derived from an EMBL/GenBank/DDBJ whole genome shotgun (WGS) entry which is preliminary data.</text>
</comment>